<organism evidence="2 3">
    <name type="scientific">Anaerococcus tetradius</name>
    <dbReference type="NCBI Taxonomy" id="33036"/>
    <lineage>
        <taxon>Bacteria</taxon>
        <taxon>Bacillati</taxon>
        <taxon>Bacillota</taxon>
        <taxon>Tissierellia</taxon>
        <taxon>Tissierellales</taxon>
        <taxon>Peptoniphilaceae</taxon>
        <taxon>Anaerococcus</taxon>
    </lineage>
</organism>
<sequence>MVLFVANALALWLMSNFISHISFDKPSALVLTAVVLTILQKIVTPVLKFLSFPISFLTLGLFNLVINAFVLYLAFKFVDGANIDSHLGSLVVASVILSIIVSSVQYIL</sequence>
<dbReference type="PANTHER" id="PTHR37309">
    <property type="entry name" value="SLR0284 PROTEIN"/>
    <property type="match status" value="1"/>
</dbReference>
<proteinExistence type="predicted"/>
<keyword evidence="1" id="KW-0812">Transmembrane</keyword>
<reference evidence="3" key="1">
    <citation type="submission" date="2016-01" db="EMBL/GenBank/DDBJ databases">
        <authorList>
            <person name="Mitreva M."/>
            <person name="Pepin K.H."/>
            <person name="Mihindukulasuriya K.A."/>
            <person name="Fulton R."/>
            <person name="Fronick C."/>
            <person name="O'Laughlin M."/>
            <person name="Miner T."/>
            <person name="Herter B."/>
            <person name="Rosa B.A."/>
            <person name="Cordes M."/>
            <person name="Tomlinson C."/>
            <person name="Wollam A."/>
            <person name="Palsikar V.B."/>
            <person name="Mardis E.R."/>
            <person name="Wilson R.K."/>
        </authorList>
    </citation>
    <scope>NUCLEOTIDE SEQUENCE [LARGE SCALE GENOMIC DNA]</scope>
    <source>
        <strain evidence="3">MJR8151</strain>
    </source>
</reference>
<feature type="transmembrane region" description="Helical" evidence="1">
    <location>
        <begin position="87"/>
        <end position="107"/>
    </location>
</feature>
<dbReference type="OrthoDB" id="7205479at2"/>
<gene>
    <name evidence="2" type="ORF">HMPREF3200_00218</name>
</gene>
<dbReference type="InterPro" id="IPR007165">
    <property type="entry name" value="Phage_holin_4_2"/>
</dbReference>
<keyword evidence="1" id="KW-0472">Membrane</keyword>
<dbReference type="EMBL" id="LRPM01000005">
    <property type="protein sequence ID" value="KWZ79160.1"/>
    <property type="molecule type" value="Genomic_DNA"/>
</dbReference>
<evidence type="ECO:0000313" key="3">
    <source>
        <dbReference type="Proteomes" id="UP000070383"/>
    </source>
</evidence>
<dbReference type="Pfam" id="PF04020">
    <property type="entry name" value="Phage_holin_4_2"/>
    <property type="match status" value="1"/>
</dbReference>
<dbReference type="STRING" id="33036.HMPREF3200_00218"/>
<dbReference type="AlphaFoldDB" id="A0A133KI67"/>
<protein>
    <recommendedName>
        <fullName evidence="4">Phage holin family protein</fullName>
    </recommendedName>
</protein>
<evidence type="ECO:0000256" key="1">
    <source>
        <dbReference type="SAM" id="Phobius"/>
    </source>
</evidence>
<keyword evidence="1" id="KW-1133">Transmembrane helix</keyword>
<dbReference type="Proteomes" id="UP000070383">
    <property type="component" value="Unassembled WGS sequence"/>
</dbReference>
<name>A0A133KI67_9FIRM</name>
<feature type="transmembrane region" description="Helical" evidence="1">
    <location>
        <begin position="54"/>
        <end position="75"/>
    </location>
</feature>
<dbReference type="PATRIC" id="fig|33036.3.peg.221"/>
<keyword evidence="3" id="KW-1185">Reference proteome</keyword>
<evidence type="ECO:0008006" key="4">
    <source>
        <dbReference type="Google" id="ProtNLM"/>
    </source>
</evidence>
<evidence type="ECO:0000313" key="2">
    <source>
        <dbReference type="EMBL" id="KWZ79160.1"/>
    </source>
</evidence>
<dbReference type="PANTHER" id="PTHR37309:SF1">
    <property type="entry name" value="SLR0284 PROTEIN"/>
    <property type="match status" value="1"/>
</dbReference>
<comment type="caution">
    <text evidence="2">The sequence shown here is derived from an EMBL/GenBank/DDBJ whole genome shotgun (WGS) entry which is preliminary data.</text>
</comment>
<accession>A0A133KI67</accession>
<dbReference type="RefSeq" id="WP_004836597.1">
    <property type="nucleotide sequence ID" value="NZ_CAMPNK010000019.1"/>
</dbReference>